<dbReference type="GeneID" id="55616092"/>
<evidence type="ECO:0000313" key="2">
    <source>
        <dbReference type="Proteomes" id="UP000318470"/>
    </source>
</evidence>
<dbReference type="RefSeq" id="YP_009845729.1">
    <property type="nucleotide sequence ID" value="NC_048765.1"/>
</dbReference>
<dbReference type="KEGG" id="vg:55616092"/>
<organism evidence="1 2">
    <name type="scientific">Vibrio phage VAP7</name>
    <dbReference type="NCBI Taxonomy" id="2584487"/>
    <lineage>
        <taxon>Viruses</taxon>
        <taxon>Duplodnaviria</taxon>
        <taxon>Heunggongvirae</taxon>
        <taxon>Uroviricota</taxon>
        <taxon>Caudoviricetes</taxon>
        <taxon>Pantevenvirales</taxon>
        <taxon>Ackermannviridae</taxon>
        <taxon>Vapseptimavirus</taxon>
        <taxon>Vapseptimavirus VAP7</taxon>
    </lineage>
</organism>
<sequence>MLVYDVAAKVHILDVTETNPYSKMEILEDEVSNANHESCTDDFTNLNTTYLDDAIQWDGLKDGDIININFHLVVHFFYDSMTGEWDAEWDITKIKQEKVEA</sequence>
<name>A0A4Y5TW47_9CAUD</name>
<protein>
    <submittedName>
        <fullName evidence="1">Uncharacterized protein</fullName>
    </submittedName>
</protein>
<proteinExistence type="predicted"/>
<reference evidence="1 2" key="1">
    <citation type="submission" date="2019-04" db="EMBL/GenBank/DDBJ databases">
        <authorList>
            <person name="Gao M."/>
            <person name="Bai C."/>
            <person name="Tong Y."/>
            <person name="Xu X."/>
        </authorList>
    </citation>
    <scope>NUCLEOTIDE SEQUENCE [LARGE SCALE GENOMIC DNA]</scope>
    <source>
        <strain evidence="1 2">Vibrio alginolyticus VA1</strain>
    </source>
</reference>
<dbReference type="EMBL" id="MK795384">
    <property type="protein sequence ID" value="QDB73255.1"/>
    <property type="molecule type" value="Genomic_DNA"/>
</dbReference>
<dbReference type="Proteomes" id="UP000318470">
    <property type="component" value="Segment"/>
</dbReference>
<keyword evidence="2" id="KW-1185">Reference proteome</keyword>
<accession>A0A4Y5TW47</accession>
<evidence type="ECO:0000313" key="1">
    <source>
        <dbReference type="EMBL" id="QDB73255.1"/>
    </source>
</evidence>